<feature type="compositionally biased region" description="Basic and acidic residues" evidence="18">
    <location>
        <begin position="80"/>
        <end position="98"/>
    </location>
</feature>
<keyword evidence="5 17" id="KW-0107">Calcium channel</keyword>
<feature type="region of interest" description="Disordered" evidence="18">
    <location>
        <begin position="182"/>
        <end position="203"/>
    </location>
</feature>
<reference evidence="21" key="1">
    <citation type="journal article" date="2023" name="Mol. Plant Microbe Interact.">
        <title>Elucidating the Obligate Nature and Biological Capacity of an Invasive Fungal Corn Pathogen.</title>
        <authorList>
            <person name="MacCready J.S."/>
            <person name="Roggenkamp E.M."/>
            <person name="Gdanetz K."/>
            <person name="Chilvers M.I."/>
        </authorList>
    </citation>
    <scope>NUCLEOTIDE SEQUENCE</scope>
    <source>
        <strain evidence="21">PM02</strain>
    </source>
</reference>
<keyword evidence="9 17" id="KW-1133">Transmembrane helix</keyword>
<sequence length="472" mass="54198">MRLVLRLGLAPSLVKASTAQPARCLSGTRPCRGRFDDKAKQLHQQSLNQEEQQVKIRRNQIRRNQIRRNQIRRNQIRRPWLRDGADRPPVEADAHARPQSEASAAQGKGKLLTTPTRLLKLILPLPVRVAKDDADEAMQPLALLVHPQQPLSYVERLIQAELPPVFDDEHGKEKVPRLYFKQQAGPPSDSHGHGAAPFGREGPDAEQVENWVRWSSSTEVGDFIRDAARGREFAIEVEGHGASVRVDVPSFQDRTYYMRLRLRKMGREMAALSSIKDECNKLAHRAARRLAQSGFVALSAWWLAVYYLTFMTEWGWDLVEPVTYLVGLTTIMAGYLWFLFINRDLSYRAAMNMTVSRRQQVLYDAKGFDPHRWQQLVDEANGLRREIRSVASEYDVDWDEAKDVGEEVAEVMEKERSMRRRKKKRKRSNSSRSSTRDDDDDDDEDDEDPDVAEDRAARNEGKKDEKKDRSTG</sequence>
<evidence type="ECO:0000256" key="1">
    <source>
        <dbReference type="ARBA" id="ARBA00004448"/>
    </source>
</evidence>
<evidence type="ECO:0000256" key="8">
    <source>
        <dbReference type="ARBA" id="ARBA00022837"/>
    </source>
</evidence>
<keyword evidence="8 17" id="KW-0106">Calcium</keyword>
<evidence type="ECO:0000256" key="15">
    <source>
        <dbReference type="ARBA" id="ARBA00044966"/>
    </source>
</evidence>
<dbReference type="PANTHER" id="PTHR13462">
    <property type="entry name" value="CALCIUM UNIPORTER PROTEIN, MITOCHONDRIAL"/>
    <property type="match status" value="1"/>
</dbReference>
<comment type="catalytic activity">
    <reaction evidence="14">
        <text>Ca(2+)(in) = Ca(2+)(out)</text>
        <dbReference type="Rhea" id="RHEA:29671"/>
        <dbReference type="ChEBI" id="CHEBI:29108"/>
    </reaction>
</comment>
<organism evidence="21 22">
    <name type="scientific">Phyllachora maydis</name>
    <dbReference type="NCBI Taxonomy" id="1825666"/>
    <lineage>
        <taxon>Eukaryota</taxon>
        <taxon>Fungi</taxon>
        <taxon>Dikarya</taxon>
        <taxon>Ascomycota</taxon>
        <taxon>Pezizomycotina</taxon>
        <taxon>Sordariomycetes</taxon>
        <taxon>Sordariomycetidae</taxon>
        <taxon>Phyllachorales</taxon>
        <taxon>Phyllachoraceae</taxon>
        <taxon>Phyllachora</taxon>
    </lineage>
</organism>
<dbReference type="EMBL" id="JAQQPM010000008">
    <property type="protein sequence ID" value="KAK2074191.1"/>
    <property type="molecule type" value="Genomic_DNA"/>
</dbReference>
<feature type="compositionally biased region" description="Acidic residues" evidence="18">
    <location>
        <begin position="437"/>
        <end position="451"/>
    </location>
</feature>
<comment type="function">
    <text evidence="16">Highly selective calcium channel localized to the inner mitochondrial membrane, which mediates calcium uptake into the mitochondrial matrix. Mitochondrial calcium homeostasis plays key roles in cellular physiology and regulates ATP production, cytoplasmic calcium signals and activation of cell death pathways. Sufficient to operate as a pore-forming channel without the need of calcium-sensor or auxiliary subunit.</text>
</comment>
<keyword evidence="19" id="KW-0732">Signal</keyword>
<keyword evidence="10 17" id="KW-0406">Ion transport</keyword>
<keyword evidence="12 17" id="KW-0472">Membrane</keyword>
<comment type="subunit">
    <text evidence="15">Homotetramer, assembles in a dimer or dimers configuration with two interfaces.</text>
</comment>
<evidence type="ECO:0000256" key="6">
    <source>
        <dbReference type="ARBA" id="ARBA00022692"/>
    </source>
</evidence>
<evidence type="ECO:0000256" key="2">
    <source>
        <dbReference type="ARBA" id="ARBA00005653"/>
    </source>
</evidence>
<evidence type="ECO:0000256" key="14">
    <source>
        <dbReference type="ARBA" id="ARBA00036634"/>
    </source>
</evidence>
<evidence type="ECO:0000256" key="12">
    <source>
        <dbReference type="ARBA" id="ARBA00023136"/>
    </source>
</evidence>
<evidence type="ECO:0000313" key="21">
    <source>
        <dbReference type="EMBL" id="KAK2074191.1"/>
    </source>
</evidence>
<evidence type="ECO:0000256" key="13">
    <source>
        <dbReference type="ARBA" id="ARBA00023303"/>
    </source>
</evidence>
<feature type="transmembrane region" description="Helical" evidence="17">
    <location>
        <begin position="322"/>
        <end position="341"/>
    </location>
</feature>
<dbReference type="Proteomes" id="UP001217918">
    <property type="component" value="Unassembled WGS sequence"/>
</dbReference>
<feature type="compositionally biased region" description="Basic residues" evidence="18">
    <location>
        <begin position="417"/>
        <end position="429"/>
    </location>
</feature>
<keyword evidence="13 17" id="KW-0407">Ion channel</keyword>
<feature type="region of interest" description="Disordered" evidence="18">
    <location>
        <begin position="77"/>
        <end position="109"/>
    </location>
</feature>
<comment type="similarity">
    <text evidence="2 17">Belongs to the MCU (TC 1.A.77) family.</text>
</comment>
<evidence type="ECO:0000256" key="4">
    <source>
        <dbReference type="ARBA" id="ARBA00022568"/>
    </source>
</evidence>
<keyword evidence="11 17" id="KW-0496">Mitochondrion</keyword>
<dbReference type="Pfam" id="PF04678">
    <property type="entry name" value="MCU"/>
    <property type="match status" value="1"/>
</dbReference>
<name>A0AAD9MJQ0_9PEZI</name>
<accession>A0AAD9MJQ0</accession>
<dbReference type="GO" id="GO:0015292">
    <property type="term" value="F:uniporter activity"/>
    <property type="evidence" value="ECO:0007669"/>
    <property type="project" value="UniProtKB-UniRule"/>
</dbReference>
<evidence type="ECO:0000256" key="17">
    <source>
        <dbReference type="RuleBase" id="RU367035"/>
    </source>
</evidence>
<evidence type="ECO:0000256" key="7">
    <source>
        <dbReference type="ARBA" id="ARBA00022792"/>
    </source>
</evidence>
<comment type="function">
    <text evidence="17">Mitochondrial inner membrane calcium uniporter that mediates calcium uptake into mitochondria. Mitochondrial calcium homeostasis plays key roles in cellular physiology and regulates cell bioenergetics, cytoplasmic calcium signals and activation of cell death pathways.</text>
</comment>
<dbReference type="GO" id="GO:0051560">
    <property type="term" value="P:mitochondrial calcium ion homeostasis"/>
    <property type="evidence" value="ECO:0007669"/>
    <property type="project" value="UniProtKB-UniRule"/>
</dbReference>
<keyword evidence="7 17" id="KW-0999">Mitochondrion inner membrane</keyword>
<dbReference type="GO" id="GO:0005262">
    <property type="term" value="F:calcium channel activity"/>
    <property type="evidence" value="ECO:0007669"/>
    <property type="project" value="UniProtKB-UniRule"/>
</dbReference>
<dbReference type="GO" id="GO:0036444">
    <property type="term" value="P:calcium import into the mitochondrion"/>
    <property type="evidence" value="ECO:0007669"/>
    <property type="project" value="TreeGrafter"/>
</dbReference>
<feature type="region of interest" description="Disordered" evidence="18">
    <location>
        <begin position="409"/>
        <end position="472"/>
    </location>
</feature>
<evidence type="ECO:0000256" key="3">
    <source>
        <dbReference type="ARBA" id="ARBA00022448"/>
    </source>
</evidence>
<feature type="compositionally biased region" description="Basic and acidic residues" evidence="18">
    <location>
        <begin position="452"/>
        <end position="472"/>
    </location>
</feature>
<dbReference type="PANTHER" id="PTHR13462:SF10">
    <property type="entry name" value="CALCIUM UNIPORTER PROTEIN, MITOCHONDRIAL"/>
    <property type="match status" value="1"/>
</dbReference>
<protein>
    <recommendedName>
        <fullName evidence="17">Calcium uniporter protein</fullName>
    </recommendedName>
</protein>
<evidence type="ECO:0000256" key="18">
    <source>
        <dbReference type="SAM" id="MobiDB-lite"/>
    </source>
</evidence>
<dbReference type="AlphaFoldDB" id="A0AAD9MJQ0"/>
<gene>
    <name evidence="21" type="ORF">P8C59_008415</name>
</gene>
<evidence type="ECO:0000256" key="19">
    <source>
        <dbReference type="SAM" id="SignalP"/>
    </source>
</evidence>
<evidence type="ECO:0000256" key="9">
    <source>
        <dbReference type="ARBA" id="ARBA00022989"/>
    </source>
</evidence>
<keyword evidence="22" id="KW-1185">Reference proteome</keyword>
<feature type="signal peptide" evidence="19">
    <location>
        <begin position="1"/>
        <end position="19"/>
    </location>
</feature>
<comment type="subcellular location">
    <subcellularLocation>
        <location evidence="1 17">Mitochondrion inner membrane</location>
        <topology evidence="1 17">Multi-pass membrane protein</topology>
    </subcellularLocation>
</comment>
<feature type="chain" id="PRO_5042187472" description="Calcium uniporter protein" evidence="19">
    <location>
        <begin position="20"/>
        <end position="472"/>
    </location>
</feature>
<keyword evidence="4 17" id="KW-0109">Calcium transport</keyword>
<dbReference type="InterPro" id="IPR006769">
    <property type="entry name" value="MCU_C"/>
</dbReference>
<dbReference type="GO" id="GO:1990246">
    <property type="term" value="C:uniplex complex"/>
    <property type="evidence" value="ECO:0007669"/>
    <property type="project" value="TreeGrafter"/>
</dbReference>
<evidence type="ECO:0000256" key="5">
    <source>
        <dbReference type="ARBA" id="ARBA00022673"/>
    </source>
</evidence>
<feature type="domain" description="Calcium uniporter protein C-terminal" evidence="20">
    <location>
        <begin position="257"/>
        <end position="376"/>
    </location>
</feature>
<keyword evidence="3 17" id="KW-0813">Transport</keyword>
<evidence type="ECO:0000256" key="10">
    <source>
        <dbReference type="ARBA" id="ARBA00023065"/>
    </source>
</evidence>
<evidence type="ECO:0000313" key="22">
    <source>
        <dbReference type="Proteomes" id="UP001217918"/>
    </source>
</evidence>
<evidence type="ECO:0000256" key="16">
    <source>
        <dbReference type="ARBA" id="ARBA00045938"/>
    </source>
</evidence>
<evidence type="ECO:0000259" key="20">
    <source>
        <dbReference type="Pfam" id="PF04678"/>
    </source>
</evidence>
<keyword evidence="6 17" id="KW-0812">Transmembrane</keyword>
<dbReference type="InterPro" id="IPR039055">
    <property type="entry name" value="MCU_fam"/>
</dbReference>
<proteinExistence type="inferred from homology"/>
<comment type="caution">
    <text evidence="21">The sequence shown here is derived from an EMBL/GenBank/DDBJ whole genome shotgun (WGS) entry which is preliminary data.</text>
</comment>
<feature type="transmembrane region" description="Helical" evidence="17">
    <location>
        <begin position="290"/>
        <end position="310"/>
    </location>
</feature>
<evidence type="ECO:0000256" key="11">
    <source>
        <dbReference type="ARBA" id="ARBA00023128"/>
    </source>
</evidence>